<dbReference type="Pfam" id="PF13683">
    <property type="entry name" value="rve_3"/>
    <property type="match status" value="1"/>
</dbReference>
<evidence type="ECO:0000256" key="1">
    <source>
        <dbReference type="SAM" id="MobiDB-lite"/>
    </source>
</evidence>
<feature type="transmembrane region" description="Helical" evidence="2">
    <location>
        <begin position="367"/>
        <end position="386"/>
    </location>
</feature>
<sequence>MSHANAALTPRHRLKVAQLVIDRGVPISEVAARFQCAWPTVKRWADRYAAGEPMADRSSRPDRMPAKTPPAVTKRIVSLRLRKRVGPVQLAAATGVAPSTAHRVLTRCGLHRLAHVDRATGEPVRRYEHAAPGDLLHVDVKKLGNIPDGGGWRFVGRSQGGRNRAATLGKPKNQYRNPKMGYAFVHTVIDDHSRVAYAEVHDDETAATATAVLKRAVTWFAERGVTTRRVLSDNGSAYVSHLWRDTCIELGIRHCRTRPRRPQTNGKIERFHRTLADGWGYARCYTSETQRRDDLAGWLHEYNHHRPHTACGNKAPITRLINLSGQYSYVPLFPLAMIGGVIIQVVLDRTGNTRLVDHETMKRIQGLSLDILIVAALATISLDVIASYWETFLILSIAGILFCTTMLVVLTPRIIPEFWLERGIADFGQSMGVTATGLVLLRVADPNDESPALEAFGYKQLFFEPFFGGGLVTALSVPLMVATGSVYIVLVPMIVLFIGSLVLGRIYFKGVRSGRWSGPPAKVDEDPERSAPR</sequence>
<organism evidence="4 5">
    <name type="scientific">Nesterenkonia lutea</name>
    <dbReference type="NCBI Taxonomy" id="272919"/>
    <lineage>
        <taxon>Bacteria</taxon>
        <taxon>Bacillati</taxon>
        <taxon>Actinomycetota</taxon>
        <taxon>Actinomycetes</taxon>
        <taxon>Micrococcales</taxon>
        <taxon>Micrococcaceae</taxon>
        <taxon>Nesterenkonia</taxon>
    </lineage>
</organism>
<protein>
    <submittedName>
        <fullName evidence="4">Transposase InsO family protein</fullName>
    </submittedName>
</protein>
<feature type="region of interest" description="Disordered" evidence="1">
    <location>
        <begin position="52"/>
        <end position="71"/>
    </location>
</feature>
<dbReference type="InterPro" id="IPR001584">
    <property type="entry name" value="Integrase_cat-core"/>
</dbReference>
<feature type="domain" description="Integrase catalytic" evidence="3">
    <location>
        <begin position="128"/>
        <end position="324"/>
    </location>
</feature>
<reference evidence="4 5" key="1">
    <citation type="submission" date="2020-10" db="EMBL/GenBank/DDBJ databases">
        <title>Sequencing the genomes of 1000 actinobacteria strains.</title>
        <authorList>
            <person name="Klenk H.-P."/>
        </authorList>
    </citation>
    <scope>NUCLEOTIDE SEQUENCE [LARGE SCALE GENOMIC DNA]</scope>
    <source>
        <strain evidence="4 5">DSM 15666</strain>
    </source>
</reference>
<feature type="compositionally biased region" description="Basic and acidic residues" evidence="1">
    <location>
        <begin position="54"/>
        <end position="65"/>
    </location>
</feature>
<comment type="caution">
    <text evidence="4">The sequence shown here is derived from an EMBL/GenBank/DDBJ whole genome shotgun (WGS) entry which is preliminary data.</text>
</comment>
<dbReference type="NCBIfam" id="NF033577">
    <property type="entry name" value="transpos_IS481"/>
    <property type="match status" value="1"/>
</dbReference>
<evidence type="ECO:0000313" key="5">
    <source>
        <dbReference type="Proteomes" id="UP000643525"/>
    </source>
</evidence>
<keyword evidence="2" id="KW-1133">Transmembrane helix</keyword>
<feature type="transmembrane region" description="Helical" evidence="2">
    <location>
        <begin position="392"/>
        <end position="410"/>
    </location>
</feature>
<feature type="transmembrane region" description="Helical" evidence="2">
    <location>
        <begin position="487"/>
        <end position="508"/>
    </location>
</feature>
<dbReference type="InterPro" id="IPR036397">
    <property type="entry name" value="RNaseH_sf"/>
</dbReference>
<name>A0ABR9JCI1_9MICC</name>
<evidence type="ECO:0000259" key="3">
    <source>
        <dbReference type="PROSITE" id="PS50994"/>
    </source>
</evidence>
<dbReference type="SUPFAM" id="SSF46689">
    <property type="entry name" value="Homeodomain-like"/>
    <property type="match status" value="1"/>
</dbReference>
<evidence type="ECO:0000313" key="4">
    <source>
        <dbReference type="EMBL" id="MBE1523483.1"/>
    </source>
</evidence>
<dbReference type="InterPro" id="IPR012337">
    <property type="entry name" value="RNaseH-like_sf"/>
</dbReference>
<dbReference type="Proteomes" id="UP000643525">
    <property type="component" value="Unassembled WGS sequence"/>
</dbReference>
<proteinExistence type="predicted"/>
<accession>A0ABR9JCI1</accession>
<feature type="transmembrane region" description="Helical" evidence="2">
    <location>
        <begin position="327"/>
        <end position="347"/>
    </location>
</feature>
<dbReference type="InterPro" id="IPR009057">
    <property type="entry name" value="Homeodomain-like_sf"/>
</dbReference>
<keyword evidence="2" id="KW-0812">Transmembrane</keyword>
<keyword evidence="2" id="KW-0472">Membrane</keyword>
<dbReference type="SUPFAM" id="SSF53098">
    <property type="entry name" value="Ribonuclease H-like"/>
    <property type="match status" value="1"/>
</dbReference>
<gene>
    <name evidence="4" type="ORF">H4W27_000601</name>
</gene>
<dbReference type="PROSITE" id="PS50994">
    <property type="entry name" value="INTEGRASE"/>
    <property type="match status" value="1"/>
</dbReference>
<dbReference type="EMBL" id="JADBED010000001">
    <property type="protein sequence ID" value="MBE1523483.1"/>
    <property type="molecule type" value="Genomic_DNA"/>
</dbReference>
<dbReference type="InterPro" id="IPR055247">
    <property type="entry name" value="InsJ-like_HTH"/>
</dbReference>
<dbReference type="PANTHER" id="PTHR36178:SF1">
    <property type="entry name" value="SODIUM_GLUTAMATE SYMPORTER"/>
    <property type="match status" value="1"/>
</dbReference>
<dbReference type="PANTHER" id="PTHR36178">
    <property type="entry name" value="SLR0625 PROTEIN"/>
    <property type="match status" value="1"/>
</dbReference>
<dbReference type="InterPro" id="IPR004445">
    <property type="entry name" value="GltS"/>
</dbReference>
<dbReference type="InterPro" id="IPR047656">
    <property type="entry name" value="IS481-like_transpos"/>
</dbReference>
<keyword evidence="5" id="KW-1185">Reference proteome</keyword>
<dbReference type="Gene3D" id="3.30.420.10">
    <property type="entry name" value="Ribonuclease H-like superfamily/Ribonuclease H"/>
    <property type="match status" value="1"/>
</dbReference>
<feature type="transmembrane region" description="Helical" evidence="2">
    <location>
        <begin position="461"/>
        <end position="481"/>
    </location>
</feature>
<evidence type="ECO:0000256" key="2">
    <source>
        <dbReference type="SAM" id="Phobius"/>
    </source>
</evidence>
<dbReference type="Pfam" id="PF13518">
    <property type="entry name" value="HTH_28"/>
    <property type="match status" value="1"/>
</dbReference>